<dbReference type="RefSeq" id="WP_118954644.1">
    <property type="nucleotide sequence ID" value="NZ_QHCR01000002.1"/>
</dbReference>
<accession>A0ABX9M686</accession>
<gene>
    <name evidence="1" type="ORF">DLM77_03185</name>
</gene>
<dbReference type="Pfam" id="PF11389">
    <property type="entry name" value="Porin_OmpL1"/>
    <property type="match status" value="1"/>
</dbReference>
<keyword evidence="2" id="KW-1185">Reference proteome</keyword>
<reference evidence="2" key="1">
    <citation type="submission" date="2018-05" db="EMBL/GenBank/DDBJ databases">
        <title>Leptospira yasudae sp. nov. and Leptospira stimsonii sp. nov., two pathogenic species of the genus Leptospira isolated from environmental sources.</title>
        <authorList>
            <person name="Casanovas-Massana A."/>
            <person name="Hamond C."/>
            <person name="Santos L.A."/>
            <person name="Hacker K.P."/>
            <person name="Balassiano I."/>
            <person name="Medeiros M.A."/>
            <person name="Reis M.G."/>
            <person name="Ko A.I."/>
            <person name="Wunder E.A."/>
        </authorList>
    </citation>
    <scope>NUCLEOTIDE SEQUENCE [LARGE SCALE GENOMIC DNA]</scope>
    <source>
        <strain evidence="2">B21</strain>
    </source>
</reference>
<dbReference type="InterPro" id="IPR021058">
    <property type="entry name" value="Porin_OmpL1"/>
</dbReference>
<protein>
    <submittedName>
        <fullName evidence="1">Porin OmpL1</fullName>
    </submittedName>
</protein>
<dbReference type="EMBL" id="QHCR01000002">
    <property type="protein sequence ID" value="RHX81126.1"/>
    <property type="molecule type" value="Genomic_DNA"/>
</dbReference>
<dbReference type="Proteomes" id="UP000285569">
    <property type="component" value="Unassembled WGS sequence"/>
</dbReference>
<evidence type="ECO:0000313" key="2">
    <source>
        <dbReference type="Proteomes" id="UP000285569"/>
    </source>
</evidence>
<reference evidence="1 2" key="2">
    <citation type="journal article" date="2020" name="Int. J. Syst. Evol. Microbiol.">
        <title>Leptospira yasudae sp. nov. and Leptospira stimsonii sp. nov., two new species of the pathogenic group isolated from environmental sources.</title>
        <authorList>
            <person name="Casanovas-Massana A."/>
            <person name="Hamond C."/>
            <person name="Santos L.A."/>
            <person name="de Oliveira D."/>
            <person name="Hacker K.P."/>
            <person name="Balassiano I."/>
            <person name="Costa F."/>
            <person name="Medeiros M.A."/>
            <person name="Reis M.G."/>
            <person name="Ko A.I."/>
            <person name="Wunder E.A."/>
        </authorList>
    </citation>
    <scope>NUCLEOTIDE SEQUENCE [LARGE SCALE GENOMIC DNA]</scope>
    <source>
        <strain evidence="1 2">B21</strain>
    </source>
</reference>
<comment type="caution">
    <text evidence="1">The sequence shown here is derived from an EMBL/GenBank/DDBJ whole genome shotgun (WGS) entry which is preliminary data.</text>
</comment>
<name>A0ABX9M686_9LEPT</name>
<sequence length="299" mass="31924">MFRKLLTVVFVVSLTLLSLNSISAKSYVFGSLGLQFDLAQMGGTITKDGLDSANYYDVASGGTGGNANAGVAPRRAVIPENRLQTLENTTAGLINVKANGAMSGLVFSAGYEKEFGKFYFARIAANYTRKYFGGDTEAKALGFKFYDITWDYNAIQIPINVGIKVSVSEDNAIYIGGGVHYFKGGWSLAGSNLSNVVHDIATPISPTIGNLVSDGINPTAAWEDVRFSVSGVAPNWIVGAQSRLTEKGFIYLEAETFYSYKLGTGHTQSAGGILGLSPSPSYPVVLGGTQYRVGYKHEL</sequence>
<proteinExistence type="predicted"/>
<organism evidence="1 2">
    <name type="scientific">Leptospira yasudae</name>
    <dbReference type="NCBI Taxonomy" id="2202201"/>
    <lineage>
        <taxon>Bacteria</taxon>
        <taxon>Pseudomonadati</taxon>
        <taxon>Spirochaetota</taxon>
        <taxon>Spirochaetia</taxon>
        <taxon>Leptospirales</taxon>
        <taxon>Leptospiraceae</taxon>
        <taxon>Leptospira</taxon>
    </lineage>
</organism>
<evidence type="ECO:0000313" key="1">
    <source>
        <dbReference type="EMBL" id="RHX81126.1"/>
    </source>
</evidence>